<dbReference type="AlphaFoldDB" id="A0A0E9TA49"/>
<name>A0A0E9TA49_ANGAN</name>
<reference evidence="1" key="1">
    <citation type="submission" date="2014-11" db="EMBL/GenBank/DDBJ databases">
        <authorList>
            <person name="Amaro Gonzalez C."/>
        </authorList>
    </citation>
    <scope>NUCLEOTIDE SEQUENCE</scope>
</reference>
<protein>
    <submittedName>
        <fullName evidence="1">Uncharacterized protein</fullName>
    </submittedName>
</protein>
<proteinExistence type="predicted"/>
<accession>A0A0E9TA49</accession>
<evidence type="ECO:0000313" key="1">
    <source>
        <dbReference type="EMBL" id="JAH50287.1"/>
    </source>
</evidence>
<organism evidence="1">
    <name type="scientific">Anguilla anguilla</name>
    <name type="common">European freshwater eel</name>
    <name type="synonym">Muraena anguilla</name>
    <dbReference type="NCBI Taxonomy" id="7936"/>
    <lineage>
        <taxon>Eukaryota</taxon>
        <taxon>Metazoa</taxon>
        <taxon>Chordata</taxon>
        <taxon>Craniata</taxon>
        <taxon>Vertebrata</taxon>
        <taxon>Euteleostomi</taxon>
        <taxon>Actinopterygii</taxon>
        <taxon>Neopterygii</taxon>
        <taxon>Teleostei</taxon>
        <taxon>Anguilliformes</taxon>
        <taxon>Anguillidae</taxon>
        <taxon>Anguilla</taxon>
    </lineage>
</organism>
<reference evidence="1" key="2">
    <citation type="journal article" date="2015" name="Fish Shellfish Immunol.">
        <title>Early steps in the European eel (Anguilla anguilla)-Vibrio vulnificus interaction in the gills: Role of the RtxA13 toxin.</title>
        <authorList>
            <person name="Callol A."/>
            <person name="Pajuelo D."/>
            <person name="Ebbesson L."/>
            <person name="Teles M."/>
            <person name="MacKenzie S."/>
            <person name="Amaro C."/>
        </authorList>
    </citation>
    <scope>NUCLEOTIDE SEQUENCE</scope>
</reference>
<dbReference type="EMBL" id="GBXM01058290">
    <property type="protein sequence ID" value="JAH50287.1"/>
    <property type="molecule type" value="Transcribed_RNA"/>
</dbReference>
<sequence length="27" mass="3235">MCQWLLVLQTTSRTELQWLHCKSQTIS</sequence>